<sequence length="564" mass="61047">MRGVPAGRENARRRVMRYSNRCLACDTHNDPRDTECGVCGTPLSRADTEAAAPRTLPSPSPSPSMSSAAVPAPTGDHVDFSHGTFHAPVIGVQNNYPAPASAPADSWPRLTEVRRLTLGIRPVLRPGGEPDLAPYIRRDVDDELDRLLAHRLRTGGLVVVTGEPLSGTSRTAWAALRRVGGSRARVLNAQPGTDLSELPALLRGRDRSGTHVVWLDDLEGHLGERGMTAGLLAQCVHEGVLVLATMGDEAYDAHRFGDRPTARVLGMARTVELTCRWSEAELDRLAAADDPRLTDAARRRGPLGVTQFLAVGPELWEEWRRSRRPSARPGAYELVRGAVDMGRCGMTAALDVSAWLDLFDVHLPDVEEDVEWAALPRLGVCGLLVRGERPGTWRASEPLVAAALRSPDLPPLGPGAWWFAAEMASIHRPSDLAAVVEAGRADLLARGEEDDWDTVECLADLAVFVDDDADARHWFGRLADGRPDRAWLFADHLVRQGETTAAIGYYERAAQVGHLGSQEVLGRLLLEHAEHWLAIAAAGGSEAAATRLAALREALARNPATVKE</sequence>
<evidence type="ECO:0000256" key="1">
    <source>
        <dbReference type="SAM" id="MobiDB-lite"/>
    </source>
</evidence>
<gene>
    <name evidence="2" type="ORF">GCM10010226_44630</name>
</gene>
<keyword evidence="3" id="KW-1185">Reference proteome</keyword>
<feature type="compositionally biased region" description="Low complexity" evidence="1">
    <location>
        <begin position="63"/>
        <end position="73"/>
    </location>
</feature>
<dbReference type="AlphaFoldDB" id="A0A918HHD9"/>
<dbReference type="SUPFAM" id="SSF81901">
    <property type="entry name" value="HCP-like"/>
    <property type="match status" value="1"/>
</dbReference>
<comment type="caution">
    <text evidence="2">The sequence shown here is derived from an EMBL/GenBank/DDBJ whole genome shotgun (WGS) entry which is preliminary data.</text>
</comment>
<reference evidence="2" key="1">
    <citation type="journal article" date="2014" name="Int. J. Syst. Evol. Microbiol.">
        <title>Complete genome sequence of Corynebacterium casei LMG S-19264T (=DSM 44701T), isolated from a smear-ripened cheese.</title>
        <authorList>
            <consortium name="US DOE Joint Genome Institute (JGI-PGF)"/>
            <person name="Walter F."/>
            <person name="Albersmeier A."/>
            <person name="Kalinowski J."/>
            <person name="Ruckert C."/>
        </authorList>
    </citation>
    <scope>NUCLEOTIDE SEQUENCE</scope>
    <source>
        <strain evidence="2">JCM 4125</strain>
    </source>
</reference>
<accession>A0A918HHD9</accession>
<dbReference type="Proteomes" id="UP000646776">
    <property type="component" value="Unassembled WGS sequence"/>
</dbReference>
<evidence type="ECO:0000313" key="3">
    <source>
        <dbReference type="Proteomes" id="UP000646776"/>
    </source>
</evidence>
<name>A0A918HHD9_9ACTN</name>
<evidence type="ECO:0000313" key="2">
    <source>
        <dbReference type="EMBL" id="GGT61981.1"/>
    </source>
</evidence>
<organism evidence="2 3">
    <name type="scientific">Streptomyces phaeofaciens</name>
    <dbReference type="NCBI Taxonomy" id="68254"/>
    <lineage>
        <taxon>Bacteria</taxon>
        <taxon>Bacillati</taxon>
        <taxon>Actinomycetota</taxon>
        <taxon>Actinomycetes</taxon>
        <taxon>Kitasatosporales</taxon>
        <taxon>Streptomycetaceae</taxon>
        <taxon>Streptomyces</taxon>
    </lineage>
</organism>
<proteinExistence type="predicted"/>
<dbReference type="Gene3D" id="1.25.40.10">
    <property type="entry name" value="Tetratricopeptide repeat domain"/>
    <property type="match status" value="1"/>
</dbReference>
<protein>
    <submittedName>
        <fullName evidence="2">Uncharacterized protein</fullName>
    </submittedName>
</protein>
<feature type="region of interest" description="Disordered" evidence="1">
    <location>
        <begin position="48"/>
        <end position="73"/>
    </location>
</feature>
<dbReference type="EMBL" id="BMSA01000013">
    <property type="protein sequence ID" value="GGT61981.1"/>
    <property type="molecule type" value="Genomic_DNA"/>
</dbReference>
<reference evidence="2" key="2">
    <citation type="submission" date="2020-09" db="EMBL/GenBank/DDBJ databases">
        <authorList>
            <person name="Sun Q."/>
            <person name="Ohkuma M."/>
        </authorList>
    </citation>
    <scope>NUCLEOTIDE SEQUENCE</scope>
    <source>
        <strain evidence="2">JCM 4125</strain>
    </source>
</reference>
<dbReference type="InterPro" id="IPR011990">
    <property type="entry name" value="TPR-like_helical_dom_sf"/>
</dbReference>